<dbReference type="PANTHER" id="PTHR43273:SF8">
    <property type="entry name" value="RADICAL SAM DOMAIN PROTEIN"/>
    <property type="match status" value="1"/>
</dbReference>
<evidence type="ECO:0000256" key="2">
    <source>
        <dbReference type="ARBA" id="ARBA00022723"/>
    </source>
</evidence>
<sequence length="396" mass="43656">MHPREWPHGSLRAADLRASGWRPVPFREFVLKIRQPCDLACTYCYVYSMADQSWRTKPVRMSESVVVAAARRVAEHADAHALPRISIALHGGEPLLAPVAEIAELVTVFRRAVSPEVDVAVSVQTNGVRLTGDMLSALSRHGVRVGVSVDGGADIHDRRRADRQRRGSFARVSENLRVLGSRAFRPIFGGLLCVVDVRSDPDEVWDALLAFDPPSVNFLLPHANWSTSPRADVDPTAYGRWLAEAFDRWFAIRPHVVRVRLFEDLIHLLFGGVSTTELIGLSPSAVAVVESDGSIEQSDSLKSAYPEAPSTGLSVLRDSFDDALEHPGMMARQLGPAALCEQCRSCRVMRVCGGGLYAHRYRRGTGFLNPSRYCADLMYLVDHVRARVVTALDVPA</sequence>
<evidence type="ECO:0000256" key="4">
    <source>
        <dbReference type="ARBA" id="ARBA00023014"/>
    </source>
</evidence>
<keyword evidence="7" id="KW-1185">Reference proteome</keyword>
<keyword evidence="4" id="KW-0411">Iron-sulfur</keyword>
<dbReference type="CDD" id="cd01335">
    <property type="entry name" value="Radical_SAM"/>
    <property type="match status" value="1"/>
</dbReference>
<dbReference type="InterPro" id="IPR007197">
    <property type="entry name" value="rSAM"/>
</dbReference>
<dbReference type="AlphaFoldDB" id="A0A8J3YSF8"/>
<dbReference type="NCBIfam" id="TIGR04269">
    <property type="entry name" value="SAM_SPASM_FxsB"/>
    <property type="match status" value="1"/>
</dbReference>
<gene>
    <name evidence="6" type="ORF">Val02_65280</name>
</gene>
<dbReference type="Pfam" id="PF04055">
    <property type="entry name" value="Radical_SAM"/>
    <property type="match status" value="1"/>
</dbReference>
<keyword evidence="2" id="KW-0479">Metal-binding</keyword>
<dbReference type="InterPro" id="IPR013785">
    <property type="entry name" value="Aldolase_TIM"/>
</dbReference>
<evidence type="ECO:0000259" key="5">
    <source>
        <dbReference type="PROSITE" id="PS51918"/>
    </source>
</evidence>
<evidence type="ECO:0000256" key="3">
    <source>
        <dbReference type="ARBA" id="ARBA00023004"/>
    </source>
</evidence>
<comment type="caution">
    <text evidence="6">The sequence shown here is derived from an EMBL/GenBank/DDBJ whole genome shotgun (WGS) entry which is preliminary data.</text>
</comment>
<dbReference type="SFLD" id="SFLDG01072">
    <property type="entry name" value="dehydrogenase_like"/>
    <property type="match status" value="1"/>
</dbReference>
<dbReference type="PROSITE" id="PS51918">
    <property type="entry name" value="RADICAL_SAM"/>
    <property type="match status" value="1"/>
</dbReference>
<dbReference type="SUPFAM" id="SSF102114">
    <property type="entry name" value="Radical SAM enzymes"/>
    <property type="match status" value="1"/>
</dbReference>
<keyword evidence="1" id="KW-0949">S-adenosyl-L-methionine</keyword>
<dbReference type="GO" id="GO:0051536">
    <property type="term" value="F:iron-sulfur cluster binding"/>
    <property type="evidence" value="ECO:0007669"/>
    <property type="project" value="UniProtKB-KW"/>
</dbReference>
<evidence type="ECO:0000313" key="7">
    <source>
        <dbReference type="Proteomes" id="UP000619260"/>
    </source>
</evidence>
<accession>A0A8J3YSF8</accession>
<dbReference type="InterPro" id="IPR023867">
    <property type="entry name" value="Sulphatase_maturase_rSAM"/>
</dbReference>
<dbReference type="InterPro" id="IPR026335">
    <property type="entry name" value="rSAM_SPASM_FxsB"/>
</dbReference>
<name>A0A8J3YSF8_9ACTN</name>
<dbReference type="GO" id="GO:0016491">
    <property type="term" value="F:oxidoreductase activity"/>
    <property type="evidence" value="ECO:0007669"/>
    <property type="project" value="InterPro"/>
</dbReference>
<organism evidence="6 7">
    <name type="scientific">Virgisporangium aliadipatigenens</name>
    <dbReference type="NCBI Taxonomy" id="741659"/>
    <lineage>
        <taxon>Bacteria</taxon>
        <taxon>Bacillati</taxon>
        <taxon>Actinomycetota</taxon>
        <taxon>Actinomycetes</taxon>
        <taxon>Micromonosporales</taxon>
        <taxon>Micromonosporaceae</taxon>
        <taxon>Virgisporangium</taxon>
    </lineage>
</organism>
<dbReference type="InterPro" id="IPR058240">
    <property type="entry name" value="rSAM_sf"/>
</dbReference>
<reference evidence="6" key="1">
    <citation type="submission" date="2021-01" db="EMBL/GenBank/DDBJ databases">
        <title>Whole genome shotgun sequence of Virgisporangium aliadipatigenens NBRC 105644.</title>
        <authorList>
            <person name="Komaki H."/>
            <person name="Tamura T."/>
        </authorList>
    </citation>
    <scope>NUCLEOTIDE SEQUENCE</scope>
    <source>
        <strain evidence="6">NBRC 105644</strain>
    </source>
</reference>
<evidence type="ECO:0000256" key="1">
    <source>
        <dbReference type="ARBA" id="ARBA00022691"/>
    </source>
</evidence>
<dbReference type="EMBL" id="BOPF01000029">
    <property type="protein sequence ID" value="GIJ49642.1"/>
    <property type="molecule type" value="Genomic_DNA"/>
</dbReference>
<evidence type="ECO:0000313" key="6">
    <source>
        <dbReference type="EMBL" id="GIJ49642.1"/>
    </source>
</evidence>
<dbReference type="RefSeq" id="WP_239153496.1">
    <property type="nucleotide sequence ID" value="NZ_BOPF01000029.1"/>
</dbReference>
<dbReference type="PANTHER" id="PTHR43273">
    <property type="entry name" value="ANAEROBIC SULFATASE-MATURATING ENZYME HOMOLOG ASLB-RELATED"/>
    <property type="match status" value="1"/>
</dbReference>
<dbReference type="Proteomes" id="UP000619260">
    <property type="component" value="Unassembled WGS sequence"/>
</dbReference>
<proteinExistence type="predicted"/>
<protein>
    <recommendedName>
        <fullName evidence="5">Radical SAM core domain-containing protein</fullName>
    </recommendedName>
</protein>
<dbReference type="GO" id="GO:0046872">
    <property type="term" value="F:metal ion binding"/>
    <property type="evidence" value="ECO:0007669"/>
    <property type="project" value="UniProtKB-KW"/>
</dbReference>
<keyword evidence="3" id="KW-0408">Iron</keyword>
<dbReference type="SFLD" id="SFLDG01386">
    <property type="entry name" value="main_SPASM_domain-containing"/>
    <property type="match status" value="1"/>
</dbReference>
<dbReference type="SFLD" id="SFLDG01067">
    <property type="entry name" value="SPASM/twitch_domain_containing"/>
    <property type="match status" value="1"/>
</dbReference>
<dbReference type="SFLD" id="SFLDS00029">
    <property type="entry name" value="Radical_SAM"/>
    <property type="match status" value="1"/>
</dbReference>
<dbReference type="Gene3D" id="3.20.20.70">
    <property type="entry name" value="Aldolase class I"/>
    <property type="match status" value="1"/>
</dbReference>
<feature type="domain" description="Radical SAM core" evidence="5">
    <location>
        <begin position="22"/>
        <end position="251"/>
    </location>
</feature>